<protein>
    <recommendedName>
        <fullName evidence="1">LysM domain-containing protein</fullName>
    </recommendedName>
</protein>
<dbReference type="InterPro" id="IPR045030">
    <property type="entry name" value="LYSM1-4"/>
</dbReference>
<dbReference type="Pfam" id="PF01476">
    <property type="entry name" value="LysM"/>
    <property type="match status" value="1"/>
</dbReference>
<dbReference type="InterPro" id="IPR001810">
    <property type="entry name" value="F-box_dom"/>
</dbReference>
<keyword evidence="3" id="KW-1185">Reference proteome</keyword>
<dbReference type="OrthoDB" id="538216at2759"/>
<dbReference type="CDD" id="cd09917">
    <property type="entry name" value="F-box_SF"/>
    <property type="match status" value="1"/>
</dbReference>
<dbReference type="InterPro" id="IPR036779">
    <property type="entry name" value="LysM_dom_sf"/>
</dbReference>
<dbReference type="Proteomes" id="UP001141806">
    <property type="component" value="Unassembled WGS sequence"/>
</dbReference>
<organism evidence="2 3">
    <name type="scientific">Protea cynaroides</name>
    <dbReference type="NCBI Taxonomy" id="273540"/>
    <lineage>
        <taxon>Eukaryota</taxon>
        <taxon>Viridiplantae</taxon>
        <taxon>Streptophyta</taxon>
        <taxon>Embryophyta</taxon>
        <taxon>Tracheophyta</taxon>
        <taxon>Spermatophyta</taxon>
        <taxon>Magnoliopsida</taxon>
        <taxon>Proteales</taxon>
        <taxon>Proteaceae</taxon>
        <taxon>Protea</taxon>
    </lineage>
</organism>
<reference evidence="2" key="1">
    <citation type="journal article" date="2023" name="Plant J.">
        <title>The genome of the king protea, Protea cynaroides.</title>
        <authorList>
            <person name="Chang J."/>
            <person name="Duong T.A."/>
            <person name="Schoeman C."/>
            <person name="Ma X."/>
            <person name="Roodt D."/>
            <person name="Barker N."/>
            <person name="Li Z."/>
            <person name="Van de Peer Y."/>
            <person name="Mizrachi E."/>
        </authorList>
    </citation>
    <scope>NUCLEOTIDE SEQUENCE</scope>
    <source>
        <tissue evidence="2">Young leaves</tissue>
    </source>
</reference>
<dbReference type="InterPro" id="IPR018392">
    <property type="entry name" value="LysM"/>
</dbReference>
<gene>
    <name evidence="2" type="ORF">NE237_013846</name>
</gene>
<dbReference type="InterPro" id="IPR036047">
    <property type="entry name" value="F-box-like_dom_sf"/>
</dbReference>
<sequence>MGCCGEDDDDFFKQLISNPNHHDCSSGSTQNLISTPQNLQNPSMDVDVISPMNSNFSALSCRDTLRAIFECLPVTDLARAACVCRFWNSVASDREIQTKAFMSPWKLKDVIGNPSSGSFWRDNSLGRFAISHHILRRDTVASLAVKYSVQLMDIKRLNNMMSDHGIYSRERLLIPLSIPDILCNRTCYVEFDSYAKREVAVLYLEGGPDGKLSSLMNRTSTKRSNRRVIDSLKRSMRVDDVTAEYYLSISNGDPRAALAEFSEDLSWEQRTILS</sequence>
<dbReference type="Pfam" id="PF12937">
    <property type="entry name" value="F-box-like"/>
    <property type="match status" value="1"/>
</dbReference>
<evidence type="ECO:0000313" key="3">
    <source>
        <dbReference type="Proteomes" id="UP001141806"/>
    </source>
</evidence>
<feature type="domain" description="LysM" evidence="1">
    <location>
        <begin position="130"/>
        <end position="174"/>
    </location>
</feature>
<accession>A0A9Q0K0J3</accession>
<evidence type="ECO:0000259" key="1">
    <source>
        <dbReference type="PROSITE" id="PS51782"/>
    </source>
</evidence>
<dbReference type="SUPFAM" id="SSF81383">
    <property type="entry name" value="F-box domain"/>
    <property type="match status" value="1"/>
</dbReference>
<dbReference type="Gene3D" id="3.10.350.10">
    <property type="entry name" value="LysM domain"/>
    <property type="match status" value="1"/>
</dbReference>
<dbReference type="PANTHER" id="PTHR20932:SF8">
    <property type="entry name" value="LD22649P"/>
    <property type="match status" value="1"/>
</dbReference>
<dbReference type="EMBL" id="JAMYWD010000011">
    <property type="protein sequence ID" value="KAJ4957063.1"/>
    <property type="molecule type" value="Genomic_DNA"/>
</dbReference>
<name>A0A9Q0K0J3_9MAGN</name>
<evidence type="ECO:0000313" key="2">
    <source>
        <dbReference type="EMBL" id="KAJ4957063.1"/>
    </source>
</evidence>
<dbReference type="SUPFAM" id="SSF54106">
    <property type="entry name" value="LysM domain"/>
    <property type="match status" value="1"/>
</dbReference>
<proteinExistence type="predicted"/>
<dbReference type="Gene3D" id="1.20.1280.50">
    <property type="match status" value="1"/>
</dbReference>
<dbReference type="PROSITE" id="PS51782">
    <property type="entry name" value="LYSM"/>
    <property type="match status" value="1"/>
</dbReference>
<dbReference type="PANTHER" id="PTHR20932">
    <property type="entry name" value="LYSM AND PUTATIVE PEPTIDOGLYCAN-BINDING DOMAIN-CONTAINING PROTEIN"/>
    <property type="match status" value="1"/>
</dbReference>
<comment type="caution">
    <text evidence="2">The sequence shown here is derived from an EMBL/GenBank/DDBJ whole genome shotgun (WGS) entry which is preliminary data.</text>
</comment>
<dbReference type="AlphaFoldDB" id="A0A9Q0K0J3"/>